<dbReference type="OrthoDB" id="9797498at2"/>
<gene>
    <name evidence="3" type="ORF">CGL56_05195</name>
</gene>
<dbReference type="Gene3D" id="3.20.20.140">
    <property type="entry name" value="Metal-dependent hydrolases"/>
    <property type="match status" value="1"/>
</dbReference>
<dbReference type="InterPro" id="IPR057744">
    <property type="entry name" value="OTAase-like"/>
</dbReference>
<dbReference type="GO" id="GO:0016810">
    <property type="term" value="F:hydrolase activity, acting on carbon-nitrogen (but not peptide) bonds"/>
    <property type="evidence" value="ECO:0007669"/>
    <property type="project" value="InterPro"/>
</dbReference>
<dbReference type="InterPro" id="IPR006680">
    <property type="entry name" value="Amidohydro-rel"/>
</dbReference>
<dbReference type="RefSeq" id="WP_099105535.1">
    <property type="nucleotide sequence ID" value="NZ_JAATJF010000001.1"/>
</dbReference>
<dbReference type="AlphaFoldDB" id="A0A2G0CKR3"/>
<dbReference type="Pfam" id="PF01979">
    <property type="entry name" value="Amidohydro_1"/>
    <property type="match status" value="1"/>
</dbReference>
<dbReference type="CDD" id="cd01299">
    <property type="entry name" value="Met_dep_hydrolase_A"/>
    <property type="match status" value="1"/>
</dbReference>
<sequence length="426" mass="45224">MLRLFSLCLLLTGPVPLVAQEPGCTLILPRYVFDGTELVEHHAVVVRADTIAAVGHVDRIQVPQGCTVREYPAATLLPGLIEGHAHLLLHPYDETPWDEQVLRESYAERAIRGANHAVRTLQAGFTTVRDLGSEGAGYTDVGLKQAIEKGVIRGPRLLVAGKAIVATGSYGPKGYTEQVAVPLGAEEADGVDGLTRVVRDQIGHGADLIKVYADYRWGPDGEARPTFTQDELNLIVEIANSSGRPVVAHAATPEGMRRATLAGVATIEHGDGGTPEVFVLMAERGVALCPTLAAGDAISQYRGWRKGVDPEPARIRAKRASFSHALAAGVTIVAGGDVGVFPHGDNVRELEMMVDYGMPTLEVLRAATSGNADVLGLGNLVGRLTPGLLADLLIVTGNPLEDISALRLVEEVFIGGQTVYGPDRED</sequence>
<protein>
    <submittedName>
        <fullName evidence="3">Amidohydrolase</fullName>
    </submittedName>
</protein>
<keyword evidence="1" id="KW-0732">Signal</keyword>
<reference evidence="3 4" key="1">
    <citation type="submission" date="2017-10" db="EMBL/GenBank/DDBJ databases">
        <title>The draft genome sequence of Lewinella marina KCTC 32374.</title>
        <authorList>
            <person name="Wang K."/>
        </authorList>
    </citation>
    <scope>NUCLEOTIDE SEQUENCE [LARGE SCALE GENOMIC DNA]</scope>
    <source>
        <strain evidence="3 4">MKG-38</strain>
    </source>
</reference>
<keyword evidence="4" id="KW-1185">Reference proteome</keyword>
<dbReference type="InterPro" id="IPR011059">
    <property type="entry name" value="Metal-dep_hydrolase_composite"/>
</dbReference>
<dbReference type="Proteomes" id="UP000226437">
    <property type="component" value="Unassembled WGS sequence"/>
</dbReference>
<dbReference type="PANTHER" id="PTHR43135">
    <property type="entry name" value="ALPHA-D-RIBOSE 1-METHYLPHOSPHONATE 5-TRIPHOSPHATE DIPHOSPHATASE"/>
    <property type="match status" value="1"/>
</dbReference>
<keyword evidence="3" id="KW-0378">Hydrolase</keyword>
<comment type="caution">
    <text evidence="3">The sequence shown here is derived from an EMBL/GenBank/DDBJ whole genome shotgun (WGS) entry which is preliminary data.</text>
</comment>
<name>A0A2G0CKR3_9BACT</name>
<proteinExistence type="predicted"/>
<evidence type="ECO:0000313" key="4">
    <source>
        <dbReference type="Proteomes" id="UP000226437"/>
    </source>
</evidence>
<dbReference type="EMBL" id="PDLO01000001">
    <property type="protein sequence ID" value="PHL00559.1"/>
    <property type="molecule type" value="Genomic_DNA"/>
</dbReference>
<feature type="signal peptide" evidence="1">
    <location>
        <begin position="1"/>
        <end position="19"/>
    </location>
</feature>
<dbReference type="Gene3D" id="2.30.40.10">
    <property type="entry name" value="Urease, subunit C, domain 1"/>
    <property type="match status" value="1"/>
</dbReference>
<dbReference type="SUPFAM" id="SSF51556">
    <property type="entry name" value="Metallo-dependent hydrolases"/>
    <property type="match status" value="1"/>
</dbReference>
<feature type="domain" description="Amidohydrolase-related" evidence="2">
    <location>
        <begin position="75"/>
        <end position="419"/>
    </location>
</feature>
<feature type="chain" id="PRO_5013941347" evidence="1">
    <location>
        <begin position="20"/>
        <end position="426"/>
    </location>
</feature>
<dbReference type="PANTHER" id="PTHR43135:SF3">
    <property type="entry name" value="ALPHA-D-RIBOSE 1-METHYLPHOSPHONATE 5-TRIPHOSPHATE DIPHOSPHATASE"/>
    <property type="match status" value="1"/>
</dbReference>
<organism evidence="3 4">
    <name type="scientific">Neolewinella marina</name>
    <dbReference type="NCBI Taxonomy" id="438751"/>
    <lineage>
        <taxon>Bacteria</taxon>
        <taxon>Pseudomonadati</taxon>
        <taxon>Bacteroidota</taxon>
        <taxon>Saprospiria</taxon>
        <taxon>Saprospirales</taxon>
        <taxon>Lewinellaceae</taxon>
        <taxon>Neolewinella</taxon>
    </lineage>
</organism>
<accession>A0A2G0CKR3</accession>
<dbReference type="SUPFAM" id="SSF51338">
    <property type="entry name" value="Composite domain of metallo-dependent hydrolases"/>
    <property type="match status" value="1"/>
</dbReference>
<evidence type="ECO:0000256" key="1">
    <source>
        <dbReference type="SAM" id="SignalP"/>
    </source>
</evidence>
<evidence type="ECO:0000313" key="3">
    <source>
        <dbReference type="EMBL" id="PHL00559.1"/>
    </source>
</evidence>
<evidence type="ECO:0000259" key="2">
    <source>
        <dbReference type="Pfam" id="PF01979"/>
    </source>
</evidence>
<dbReference type="InterPro" id="IPR051781">
    <property type="entry name" value="Metallo-dep_Hydrolase"/>
</dbReference>
<dbReference type="InterPro" id="IPR032466">
    <property type="entry name" value="Metal_Hydrolase"/>
</dbReference>